<gene>
    <name evidence="4" type="ORF">OIT47_007655</name>
</gene>
<protein>
    <submittedName>
        <fullName evidence="4">ABC transporter permease</fullName>
    </submittedName>
</protein>
<dbReference type="Proteomes" id="UP001146336">
    <property type="component" value="Unassembled WGS sequence"/>
</dbReference>
<evidence type="ECO:0000256" key="1">
    <source>
        <dbReference type="ARBA" id="ARBA00007783"/>
    </source>
</evidence>
<dbReference type="RefSeq" id="WP_199404837.1">
    <property type="nucleotide sequence ID" value="NZ_JAOZFC020000001.1"/>
</dbReference>
<keyword evidence="3" id="KW-0472">Membrane</keyword>
<evidence type="ECO:0000313" key="4">
    <source>
        <dbReference type="EMBL" id="MDF9300143.1"/>
    </source>
</evidence>
<comment type="caution">
    <text evidence="4">The sequence shown here is derived from an EMBL/GenBank/DDBJ whole genome shotgun (WGS) entry which is preliminary data.</text>
</comment>
<reference evidence="4" key="1">
    <citation type="submission" date="2023-03" db="EMBL/GenBank/DDBJ databases">
        <title>Comparative genomics of Weissella fermenti BK2, and weissella type species.</title>
        <authorList>
            <person name="Lee J.K."/>
            <person name="Baek J.H."/>
            <person name="Kim J.M."/>
            <person name="Choi D.G."/>
            <person name="Jeon C.O."/>
        </authorList>
    </citation>
    <scope>NUCLEOTIDE SEQUENCE</scope>
    <source>
        <strain evidence="4">BK2</strain>
    </source>
</reference>
<evidence type="ECO:0000313" key="5">
    <source>
        <dbReference type="Proteomes" id="UP001146336"/>
    </source>
</evidence>
<accession>A0ABT6D4T8</accession>
<organism evidence="4 5">
    <name type="scientific">Weissella fermenti</name>
    <dbReference type="NCBI Taxonomy" id="2987699"/>
    <lineage>
        <taxon>Bacteria</taxon>
        <taxon>Bacillati</taxon>
        <taxon>Bacillota</taxon>
        <taxon>Bacilli</taxon>
        <taxon>Lactobacillales</taxon>
        <taxon>Lactobacillaceae</taxon>
        <taxon>Weissella</taxon>
    </lineage>
</organism>
<dbReference type="PANTHER" id="PTHR30413:SF10">
    <property type="entry name" value="CAPSULE POLYSACCHARIDE EXPORT INNER-MEMBRANE PROTEIN CTRC"/>
    <property type="match status" value="1"/>
</dbReference>
<keyword evidence="3" id="KW-1133">Transmembrane helix</keyword>
<dbReference type="PANTHER" id="PTHR30413">
    <property type="entry name" value="INNER MEMBRANE TRANSPORT PERMEASE"/>
    <property type="match status" value="1"/>
</dbReference>
<feature type="transmembrane region" description="Helical" evidence="3">
    <location>
        <begin position="37"/>
        <end position="60"/>
    </location>
</feature>
<dbReference type="EMBL" id="JAOZFC020000001">
    <property type="protein sequence ID" value="MDF9300143.1"/>
    <property type="molecule type" value="Genomic_DNA"/>
</dbReference>
<sequence>MHSLVKLLREIFQNIGLIRRIANFNLKSQFSENYLGVIWNYLDPIIYISTYFVIFGLGLYSGTVAGQPYLVWLLAGIIPWYYIQGSFNKGLNSVSSQLNLLTKTKFPISVAPVVPMVQEFRRYIVLTGLFILILAVGFHDFPNVYWLQLVYAFAAMVATVLAHNFINSTIAVILPDYKRAVSAVFRLLFFTSGVIMNIDAKGLPFVISQTLKLFPFYYVIQSFRDAMVFHVWFWTKPSYMIFFWGLTLFMLLLGAVLHMKFRDQFIDKI</sequence>
<evidence type="ECO:0000256" key="2">
    <source>
        <dbReference type="ARBA" id="ARBA00022448"/>
    </source>
</evidence>
<feature type="transmembrane region" description="Helical" evidence="3">
    <location>
        <begin position="239"/>
        <end position="259"/>
    </location>
</feature>
<feature type="transmembrane region" description="Helical" evidence="3">
    <location>
        <begin position="66"/>
        <end position="83"/>
    </location>
</feature>
<keyword evidence="2" id="KW-0813">Transport</keyword>
<keyword evidence="5" id="KW-1185">Reference proteome</keyword>
<proteinExistence type="inferred from homology"/>
<name>A0ABT6D4T8_9LACO</name>
<evidence type="ECO:0000256" key="3">
    <source>
        <dbReference type="SAM" id="Phobius"/>
    </source>
</evidence>
<feature type="transmembrane region" description="Helical" evidence="3">
    <location>
        <begin position="145"/>
        <end position="166"/>
    </location>
</feature>
<comment type="similarity">
    <text evidence="1">Belongs to the ABC-2 integral membrane protein family.</text>
</comment>
<keyword evidence="3" id="KW-0812">Transmembrane</keyword>
<feature type="transmembrane region" description="Helical" evidence="3">
    <location>
        <begin position="187"/>
        <end position="207"/>
    </location>
</feature>
<feature type="transmembrane region" description="Helical" evidence="3">
    <location>
        <begin position="123"/>
        <end position="139"/>
    </location>
</feature>